<evidence type="ECO:0000259" key="3">
    <source>
        <dbReference type="PROSITE" id="PS51366"/>
    </source>
</evidence>
<feature type="transmembrane region" description="Helical" evidence="2">
    <location>
        <begin position="40"/>
        <end position="60"/>
    </location>
</feature>
<dbReference type="InterPro" id="IPR003891">
    <property type="entry name" value="Initiation_fac_eIF4g_MI"/>
</dbReference>
<keyword evidence="1" id="KW-0175">Coiled coil</keyword>
<dbReference type="GO" id="GO:0000288">
    <property type="term" value="P:nuclear-transcribed mRNA catabolic process, deadenylation-dependent decay"/>
    <property type="evidence" value="ECO:0007669"/>
    <property type="project" value="TreeGrafter"/>
</dbReference>
<dbReference type="EMBL" id="MLAK01000751">
    <property type="protein sequence ID" value="OHT05625.1"/>
    <property type="molecule type" value="Genomic_DNA"/>
</dbReference>
<protein>
    <recommendedName>
        <fullName evidence="3">MI domain-containing protein</fullName>
    </recommendedName>
</protein>
<dbReference type="GO" id="GO:0060090">
    <property type="term" value="F:molecular adaptor activity"/>
    <property type="evidence" value="ECO:0007669"/>
    <property type="project" value="TreeGrafter"/>
</dbReference>
<dbReference type="PANTHER" id="PTHR13162">
    <property type="entry name" value="CCR4-NOT TRANSCRIPTION COMPLEX"/>
    <property type="match status" value="1"/>
</dbReference>
<gene>
    <name evidence="4" type="ORF">TRFO_26573</name>
</gene>
<dbReference type="GeneID" id="94839732"/>
<keyword evidence="2" id="KW-1133">Transmembrane helix</keyword>
<dbReference type="Proteomes" id="UP000179807">
    <property type="component" value="Unassembled WGS sequence"/>
</dbReference>
<evidence type="ECO:0000256" key="1">
    <source>
        <dbReference type="SAM" id="Coils"/>
    </source>
</evidence>
<feature type="coiled-coil region" evidence="1">
    <location>
        <begin position="466"/>
        <end position="493"/>
    </location>
</feature>
<dbReference type="VEuPathDB" id="TrichDB:TRFO_26573"/>
<dbReference type="Gene3D" id="1.25.40.180">
    <property type="match status" value="1"/>
</dbReference>
<name>A0A1J4K2F2_9EUKA</name>
<dbReference type="PANTHER" id="PTHR13162:SF8">
    <property type="entry name" value="CCR4-NOT TRANSCRIPTION COMPLEX SUBUNIT 1"/>
    <property type="match status" value="1"/>
</dbReference>
<evidence type="ECO:0000313" key="4">
    <source>
        <dbReference type="EMBL" id="OHT05625.1"/>
    </source>
</evidence>
<keyword evidence="5" id="KW-1185">Reference proteome</keyword>
<feature type="domain" description="MI" evidence="3">
    <location>
        <begin position="1510"/>
        <end position="1644"/>
    </location>
</feature>
<dbReference type="Gene3D" id="1.25.40.790">
    <property type="match status" value="1"/>
</dbReference>
<dbReference type="Pfam" id="PF04054">
    <property type="entry name" value="Not1"/>
    <property type="match status" value="1"/>
</dbReference>
<dbReference type="InterPro" id="IPR038535">
    <property type="entry name" value="CNOT1_TTP_bind_sf"/>
</dbReference>
<dbReference type="Pfam" id="PF16417">
    <property type="entry name" value="CNOT1_TTP_bind"/>
    <property type="match status" value="1"/>
</dbReference>
<dbReference type="GO" id="GO:0030015">
    <property type="term" value="C:CCR4-NOT core complex"/>
    <property type="evidence" value="ECO:0007669"/>
    <property type="project" value="InterPro"/>
</dbReference>
<dbReference type="GO" id="GO:0017148">
    <property type="term" value="P:negative regulation of translation"/>
    <property type="evidence" value="ECO:0007669"/>
    <property type="project" value="InterPro"/>
</dbReference>
<dbReference type="OrthoDB" id="1933107at2759"/>
<dbReference type="Gene3D" id="1.25.40.800">
    <property type="match status" value="1"/>
</dbReference>
<keyword evidence="2" id="KW-0472">Membrane</keyword>
<evidence type="ECO:0000256" key="2">
    <source>
        <dbReference type="SAM" id="Phobius"/>
    </source>
</evidence>
<organism evidence="4 5">
    <name type="scientific">Tritrichomonas foetus</name>
    <dbReference type="NCBI Taxonomy" id="1144522"/>
    <lineage>
        <taxon>Eukaryota</taxon>
        <taxon>Metamonada</taxon>
        <taxon>Parabasalia</taxon>
        <taxon>Tritrichomonadida</taxon>
        <taxon>Tritrichomonadidae</taxon>
        <taxon>Tritrichomonas</taxon>
    </lineage>
</organism>
<dbReference type="InterPro" id="IPR007196">
    <property type="entry name" value="CCR4-Not_Not1_C"/>
</dbReference>
<comment type="caution">
    <text evidence="4">The sequence shown here is derived from an EMBL/GenBank/DDBJ whole genome shotgun (WGS) entry which is preliminary data.</text>
</comment>
<dbReference type="InterPro" id="IPR040398">
    <property type="entry name" value="Not1"/>
</dbReference>
<dbReference type="GO" id="GO:0000932">
    <property type="term" value="C:P-body"/>
    <property type="evidence" value="ECO:0007669"/>
    <property type="project" value="TreeGrafter"/>
</dbReference>
<dbReference type="RefSeq" id="XP_068358761.1">
    <property type="nucleotide sequence ID" value="XM_068505028.1"/>
</dbReference>
<dbReference type="InterPro" id="IPR032191">
    <property type="entry name" value="CNOT1_CAF1_bind"/>
</dbReference>
<dbReference type="PROSITE" id="PS51366">
    <property type="entry name" value="MI"/>
    <property type="match status" value="1"/>
</dbReference>
<sequence>MTYEELPSSLFCKEVIDRQFYVLLTYELQRKKMYKIASRVIILITNFGIQYLFSLLTYAFDIICGDIQAGVNVKDIREILGVSILQFQNDIGFSSVVASFFDSLHGFPRRTLSKLSFYTNFPLTLIAIRSKHSLSAIRYMQNELLPEINKHPEVHIPSTFASIFSMMNVPIDSLPSTLFENDIEETDTDLSIDVSLFSVFDEYREIDVLSESFLQSFTSLFPSIPFSKFLVIISHDSYNFLDNFEGNYEIFDQFVPKNECFASTFDIPELAEISEKGCMFIFHVLSYFSDTMELDLMPLLTDWKNKDSQFNLISCIPKINDLQLYFSDATPSDNCWASTSFIRCVATSSDFNKALSIISSTNQADVALYSLFQINDKIPDVFEIFVDSLIEEFCDNCESSPLIEKLWEKDPKTMCNICLKYTSKSFAKVFSLTPKTYQHYLYESSFVKFSTEIAIYASSHKMIHFKDFLNQRLNDLEEIIQNVTYNLDFISDESLNEFFEFVLFHYSKISYHFRNMISSFHQLAYQTRSIRQYDFTYKIKVATEELKFEASRRFETFMNNEITVSTLADIIEKQKNTNPNLFEYMIAILITEIGFMESLTDKENQKIIQILIELIKREIIEENQINTIFFTIISLLENPKTSIKYNFAIKFIEKSIRFLGDHTFFASQLLLNDSFRIHSPKLYSKIDATVKTFNFQEFSDFEPEINLHPNVKRFSNVLVPPQKKIKSLQPYFSDFSTIPQAVEKYVEFSDWIASVIVKKYLESPEILNSLVNSVLLSPRHFDTTIVQCCICRVYYLMNEKDFDNKNGCLLRRSASLLGQLIGMLTLSINNPKNLRFLKIKKLIQYALSNGKLYGVVGFVVSLMAQSSKIFFPPNPFTSSILGYLASISVIPSVKYHIKNQIKSLFEFFNVSIDDVALTDSLNPDRTKNFDFNSILFNLSLLFSENQMDRIINFDQNLYFCFISHCLITEKSIEPNFDNTYEFNRGKINEKIEKNPQKEFNSRDRVRIIWAIYNLIKDSSQRLSRIIVSTVTSTLLKDLTVANDPNAILTAAKQFTKKLALALVSQESFFDYFFGFSHFLNNMVISNEIIELNSFWIHQFLSEVTYALSLSIIKSRIETVELGNTKNCNVINTMRYTISNQFMQLNIPIFNANTLFHNQKLEDHLDVELSKYLQTLDQLSTLEISKDYHNFNDLPNTSTIHNVLRNKVEIESPKVSLQTFFIFLDGNSHILFLEILVFLIENYFPDHKENEKLQEFAAFLLKQYVLPPLALQVLISMNILTPSIIDTTFSFMLNNNLCNERMIEQIVSFLVAVIIENRHFSPIDFIQCFTICAFLPISSLPDIGISNQSSISTISNNYSPATDFIQKSPVSKLSKILPVSKITKMLQQSKVPRNNILCKKIYKIKKLYYEFSTLQQQNTDQKIDPIDNIEYSSMFMKWKNAIRASNETQIITLTKSCSRMPRDFFLSVFEKETTDDILKFLKCLDKVSDMNLMQHNILTAIVAIISSSKKELYKKIYSIIRSLMKFRIISTSDVISSFLHELRPLKYGDFTFLWIELISEPHFIHSNLSSNDNCQYYAPLLCDFSATVGYLNGSYYPNIFQTVYKAFLRLLLILVHDYPDFISSIAMPLISVLPHNFIQIKNIILSVSPRSVIQVSPLTPDLKIDHLSDVHQICFNLLPMSLPAHIEKHLEKMLHIGFDAEDIQFIFDVINENPKLLQIIVEQCFNITVNQDAVTMRTPFINSHIFLLFCAIVCNATSDVIFNFLEAFVDQLRYPSRNTHLFSKLLIELFKLNLKSDNTSVSEAITVALLQRCSIPPPHPWGLVVTVVELMSNKDIGFWDYQFVSTNEKVSTFVKSIYYLFCDPVSNV</sequence>
<dbReference type="Pfam" id="PF16415">
    <property type="entry name" value="CNOT1_CAF1_bind"/>
    <property type="match status" value="1"/>
</dbReference>
<dbReference type="InterPro" id="IPR032193">
    <property type="entry name" value="CNOT1_TTP_bind"/>
</dbReference>
<evidence type="ECO:0000313" key="5">
    <source>
        <dbReference type="Proteomes" id="UP000179807"/>
    </source>
</evidence>
<accession>A0A1J4K2F2</accession>
<proteinExistence type="predicted"/>
<reference evidence="4" key="1">
    <citation type="submission" date="2016-10" db="EMBL/GenBank/DDBJ databases">
        <authorList>
            <person name="Benchimol M."/>
            <person name="Almeida L.G."/>
            <person name="Vasconcelos A.T."/>
            <person name="Perreira-Neves A."/>
            <person name="Rosa I.A."/>
            <person name="Tasca T."/>
            <person name="Bogo M.R."/>
            <person name="de Souza W."/>
        </authorList>
    </citation>
    <scope>NUCLEOTIDE SEQUENCE [LARGE SCALE GENOMIC DNA]</scope>
    <source>
        <strain evidence="4">K</strain>
    </source>
</reference>
<dbReference type="Gene3D" id="1.25.40.840">
    <property type="entry name" value="CCR4-NOT transcription complex subunit 1 TTP binding domain"/>
    <property type="match status" value="1"/>
</dbReference>
<keyword evidence="2" id="KW-0812">Transmembrane</keyword>